<dbReference type="EMBL" id="JAWDGP010002984">
    <property type="protein sequence ID" value="KAK3778259.1"/>
    <property type="molecule type" value="Genomic_DNA"/>
</dbReference>
<evidence type="ECO:0000313" key="2">
    <source>
        <dbReference type="Proteomes" id="UP001283361"/>
    </source>
</evidence>
<accession>A0AAE1DPN1</accession>
<keyword evidence="2" id="KW-1185">Reference proteome</keyword>
<name>A0AAE1DPN1_9GAST</name>
<dbReference type="AlphaFoldDB" id="A0AAE1DPN1"/>
<proteinExistence type="predicted"/>
<reference evidence="1" key="1">
    <citation type="journal article" date="2023" name="G3 (Bethesda)">
        <title>A reference genome for the long-term kleptoplast-retaining sea slug Elysia crispata morphotype clarki.</title>
        <authorList>
            <person name="Eastman K.E."/>
            <person name="Pendleton A.L."/>
            <person name="Shaikh M.A."/>
            <person name="Suttiyut T."/>
            <person name="Ogas R."/>
            <person name="Tomko P."/>
            <person name="Gavelis G."/>
            <person name="Widhalm J.R."/>
            <person name="Wisecaver J.H."/>
        </authorList>
    </citation>
    <scope>NUCLEOTIDE SEQUENCE</scope>
    <source>
        <strain evidence="1">ECLA1</strain>
    </source>
</reference>
<organism evidence="1 2">
    <name type="scientific">Elysia crispata</name>
    <name type="common">lettuce slug</name>
    <dbReference type="NCBI Taxonomy" id="231223"/>
    <lineage>
        <taxon>Eukaryota</taxon>
        <taxon>Metazoa</taxon>
        <taxon>Spiralia</taxon>
        <taxon>Lophotrochozoa</taxon>
        <taxon>Mollusca</taxon>
        <taxon>Gastropoda</taxon>
        <taxon>Heterobranchia</taxon>
        <taxon>Euthyneura</taxon>
        <taxon>Panpulmonata</taxon>
        <taxon>Sacoglossa</taxon>
        <taxon>Placobranchoidea</taxon>
        <taxon>Plakobranchidae</taxon>
        <taxon>Elysia</taxon>
    </lineage>
</organism>
<sequence length="390" mass="43632">MLALFISQVSFAVERRATLSLNRSTTPSQSGQVTLVHSLSPSFTDGTVSPQDSSGARSFIISDTFADILFQIVRHRQVQSRHILPLISCNCDATIFHSEQLHSRARPTLLDQTWVQSRRHSTLSVLHTFQLDMLHPTTSAATQLIWLQIVLVCVSLAHATDCPPDAVQQAKACTALLNLQPAQGSPHDFIQEGDGTKANYACGNGDLLNAISCQERILERCKDDNTDSAHFLRNMIDIEKARRAVTYFCTNVKVYMKNAKCIAAHHQDQVTCARDAMKSFQTQMTATRNKDALLRFQCRFFFAAVLCTEDILTRKCSSYVSDIVTTVMIGFEPPVCNNTRSTETKLRNSEASYDLKPERNNDKDSAPYNHKISSTHLLTFLLCLLLRLLC</sequence>
<gene>
    <name evidence="1" type="ORF">RRG08_060185</name>
</gene>
<evidence type="ECO:0000313" key="1">
    <source>
        <dbReference type="EMBL" id="KAK3778259.1"/>
    </source>
</evidence>
<protein>
    <submittedName>
        <fullName evidence="1">Uncharacterized protein</fullName>
    </submittedName>
</protein>
<dbReference type="Proteomes" id="UP001283361">
    <property type="component" value="Unassembled WGS sequence"/>
</dbReference>
<comment type="caution">
    <text evidence="1">The sequence shown here is derived from an EMBL/GenBank/DDBJ whole genome shotgun (WGS) entry which is preliminary data.</text>
</comment>